<sequence length="435" mass="49879">MITSIIRKTVKYRLLIMIYLSGASEWNWNPIQGCFVPASIYLRWNARLLLTLGSTFPILMTTFLLSKIPNEEYMESTENFVIFILGWTEMVLITCILMGGLQKIRYWREVMHLMNEISRYSDHVEGKLQIILKIFHDIHAQRESLFLDLMKRRNTQFDREEKKHLDKAGILIVITGVLCTFVPVAFAACICVRMEPTHAMLQEWLEVNISFRPKFIPFILFMSWIVSNAASVIFSIINLIYQYVLLSRSVVFGLTPQSTSKMVQPGTSKYNVIIRYDLNSRYFGVLDEMTAVQIYRTQQIFNRITNDICGNVLISNHHVACMLAFLGGALGLLKATDVVLDGGPLVVAVLVLAVIVPLVLEYEESKEISELCQKSEEFVRRCVNLTDPRSMLYKFAKSCPKLKVHTGYPFFNVGKDTFTQFWGQGLDFLIAMLAI</sequence>
<evidence type="ECO:0008006" key="4">
    <source>
        <dbReference type="Google" id="ProtNLM"/>
    </source>
</evidence>
<dbReference type="Proteomes" id="UP001642540">
    <property type="component" value="Unassembled WGS sequence"/>
</dbReference>
<reference evidence="2 3" key="1">
    <citation type="submission" date="2024-08" db="EMBL/GenBank/DDBJ databases">
        <authorList>
            <person name="Cucini C."/>
            <person name="Frati F."/>
        </authorList>
    </citation>
    <scope>NUCLEOTIDE SEQUENCE [LARGE SCALE GENOMIC DNA]</scope>
</reference>
<name>A0ABP1S0Z0_9HEXA</name>
<keyword evidence="1" id="KW-1133">Transmembrane helix</keyword>
<keyword evidence="1" id="KW-0812">Transmembrane</keyword>
<evidence type="ECO:0000256" key="1">
    <source>
        <dbReference type="SAM" id="Phobius"/>
    </source>
</evidence>
<feature type="transmembrane region" description="Helical" evidence="1">
    <location>
        <begin position="80"/>
        <end position="101"/>
    </location>
</feature>
<evidence type="ECO:0000313" key="3">
    <source>
        <dbReference type="Proteomes" id="UP001642540"/>
    </source>
</evidence>
<protein>
    <recommendedName>
        <fullName evidence="4">Odorant receptor</fullName>
    </recommendedName>
</protein>
<feature type="transmembrane region" description="Helical" evidence="1">
    <location>
        <begin position="308"/>
        <end position="330"/>
    </location>
</feature>
<proteinExistence type="predicted"/>
<keyword evidence="3" id="KW-1185">Reference proteome</keyword>
<feature type="transmembrane region" description="Helical" evidence="1">
    <location>
        <begin position="48"/>
        <end position="68"/>
    </location>
</feature>
<dbReference type="EMBL" id="CAXLJM020000144">
    <property type="protein sequence ID" value="CAL8141007.1"/>
    <property type="molecule type" value="Genomic_DNA"/>
</dbReference>
<organism evidence="2 3">
    <name type="scientific">Orchesella dallaii</name>
    <dbReference type="NCBI Taxonomy" id="48710"/>
    <lineage>
        <taxon>Eukaryota</taxon>
        <taxon>Metazoa</taxon>
        <taxon>Ecdysozoa</taxon>
        <taxon>Arthropoda</taxon>
        <taxon>Hexapoda</taxon>
        <taxon>Collembola</taxon>
        <taxon>Entomobryomorpha</taxon>
        <taxon>Entomobryoidea</taxon>
        <taxon>Orchesellidae</taxon>
        <taxon>Orchesellinae</taxon>
        <taxon>Orchesella</taxon>
    </lineage>
</organism>
<gene>
    <name evidence="2" type="ORF">ODALV1_LOCUS28527</name>
</gene>
<feature type="transmembrane region" description="Helical" evidence="1">
    <location>
        <begin position="342"/>
        <end position="360"/>
    </location>
</feature>
<evidence type="ECO:0000313" key="2">
    <source>
        <dbReference type="EMBL" id="CAL8141007.1"/>
    </source>
</evidence>
<keyword evidence="1" id="KW-0472">Membrane</keyword>
<feature type="transmembrane region" description="Helical" evidence="1">
    <location>
        <begin position="169"/>
        <end position="195"/>
    </location>
</feature>
<feature type="transmembrane region" description="Helical" evidence="1">
    <location>
        <begin position="215"/>
        <end position="241"/>
    </location>
</feature>
<comment type="caution">
    <text evidence="2">The sequence shown here is derived from an EMBL/GenBank/DDBJ whole genome shotgun (WGS) entry which is preliminary data.</text>
</comment>
<accession>A0ABP1S0Z0</accession>